<keyword evidence="2" id="KW-0479">Metal-binding</keyword>
<reference evidence="7 8" key="1">
    <citation type="journal article" date="2017" name="Nat. Ecol. Evol.">
        <title>Scallop genome provides insights into evolution of bilaterian karyotype and development.</title>
        <authorList>
            <person name="Wang S."/>
            <person name="Zhang J."/>
            <person name="Jiao W."/>
            <person name="Li J."/>
            <person name="Xun X."/>
            <person name="Sun Y."/>
            <person name="Guo X."/>
            <person name="Huan P."/>
            <person name="Dong B."/>
            <person name="Zhang L."/>
            <person name="Hu X."/>
            <person name="Sun X."/>
            <person name="Wang J."/>
            <person name="Zhao C."/>
            <person name="Wang Y."/>
            <person name="Wang D."/>
            <person name="Huang X."/>
            <person name="Wang R."/>
            <person name="Lv J."/>
            <person name="Li Y."/>
            <person name="Zhang Z."/>
            <person name="Liu B."/>
            <person name="Lu W."/>
            <person name="Hui Y."/>
            <person name="Liang J."/>
            <person name="Zhou Z."/>
            <person name="Hou R."/>
            <person name="Li X."/>
            <person name="Liu Y."/>
            <person name="Li H."/>
            <person name="Ning X."/>
            <person name="Lin Y."/>
            <person name="Zhao L."/>
            <person name="Xing Q."/>
            <person name="Dou J."/>
            <person name="Li Y."/>
            <person name="Mao J."/>
            <person name="Guo H."/>
            <person name="Dou H."/>
            <person name="Li T."/>
            <person name="Mu C."/>
            <person name="Jiang W."/>
            <person name="Fu Q."/>
            <person name="Fu X."/>
            <person name="Miao Y."/>
            <person name="Liu J."/>
            <person name="Yu Q."/>
            <person name="Li R."/>
            <person name="Liao H."/>
            <person name="Li X."/>
            <person name="Kong Y."/>
            <person name="Jiang Z."/>
            <person name="Chourrout D."/>
            <person name="Li R."/>
            <person name="Bao Z."/>
        </authorList>
    </citation>
    <scope>NUCLEOTIDE SEQUENCE [LARGE SCALE GENOMIC DNA]</scope>
    <source>
        <strain evidence="7 8">PY_sf001</strain>
    </source>
</reference>
<dbReference type="GO" id="GO:0004842">
    <property type="term" value="F:ubiquitin-protein transferase activity"/>
    <property type="evidence" value="ECO:0007669"/>
    <property type="project" value="TreeGrafter"/>
</dbReference>
<dbReference type="OrthoDB" id="1630758at2759"/>
<gene>
    <name evidence="7" type="ORF">KP79_PYT18100</name>
</gene>
<accession>A0A210Q2I0</accession>
<keyword evidence="8" id="KW-1185">Reference proteome</keyword>
<evidence type="ECO:0000256" key="4">
    <source>
        <dbReference type="ARBA" id="ARBA00022833"/>
    </source>
</evidence>
<evidence type="ECO:0000256" key="2">
    <source>
        <dbReference type="ARBA" id="ARBA00022723"/>
    </source>
</evidence>
<evidence type="ECO:0000256" key="3">
    <source>
        <dbReference type="ARBA" id="ARBA00022771"/>
    </source>
</evidence>
<dbReference type="SUPFAM" id="SSF57850">
    <property type="entry name" value="RING/U-box"/>
    <property type="match status" value="1"/>
</dbReference>
<dbReference type="PROSITE" id="PS50089">
    <property type="entry name" value="ZF_RING_2"/>
    <property type="match status" value="1"/>
</dbReference>
<evidence type="ECO:0000313" key="7">
    <source>
        <dbReference type="EMBL" id="OWF42947.1"/>
    </source>
</evidence>
<dbReference type="GO" id="GO:0051865">
    <property type="term" value="P:protein autoubiquitination"/>
    <property type="evidence" value="ECO:0007669"/>
    <property type="project" value="TreeGrafter"/>
</dbReference>
<dbReference type="InterPro" id="IPR001841">
    <property type="entry name" value="Znf_RING"/>
</dbReference>
<dbReference type="InterPro" id="IPR047126">
    <property type="entry name" value="RNF141-like"/>
</dbReference>
<organism evidence="7 8">
    <name type="scientific">Mizuhopecten yessoensis</name>
    <name type="common">Japanese scallop</name>
    <name type="synonym">Patinopecten yessoensis</name>
    <dbReference type="NCBI Taxonomy" id="6573"/>
    <lineage>
        <taxon>Eukaryota</taxon>
        <taxon>Metazoa</taxon>
        <taxon>Spiralia</taxon>
        <taxon>Lophotrochozoa</taxon>
        <taxon>Mollusca</taxon>
        <taxon>Bivalvia</taxon>
        <taxon>Autobranchia</taxon>
        <taxon>Pteriomorphia</taxon>
        <taxon>Pectinida</taxon>
        <taxon>Pectinoidea</taxon>
        <taxon>Pectinidae</taxon>
        <taxon>Mizuhopecten</taxon>
    </lineage>
</organism>
<dbReference type="CDD" id="cd16545">
    <property type="entry name" value="RING-HC_RNF141"/>
    <property type="match status" value="1"/>
</dbReference>
<dbReference type="Pfam" id="PF13639">
    <property type="entry name" value="zf-RING_2"/>
    <property type="match status" value="1"/>
</dbReference>
<dbReference type="AlphaFoldDB" id="A0A210Q2I0"/>
<dbReference type="PANTHER" id="PTHR12109:SF3">
    <property type="entry name" value="RING FINGER PROTEIN 141"/>
    <property type="match status" value="1"/>
</dbReference>
<keyword evidence="3 5" id="KW-0863">Zinc-finger</keyword>
<dbReference type="InterPro" id="IPR013083">
    <property type="entry name" value="Znf_RING/FYVE/PHD"/>
</dbReference>
<evidence type="ECO:0000256" key="5">
    <source>
        <dbReference type="PROSITE-ProRule" id="PRU00175"/>
    </source>
</evidence>
<sequence>MGQGKSFPDPEKTVGLMHGKLKLHLGVITKIAKLSYEDLIQSVKDINELTTTFTDHKGKQLLFSVEAGTDTTIFWKHTIRICCQKVNTRRNVIESSRILKLRQYIEVYSEITDQVSSLSLASDHTAMPTPLAATADISASIIFDEAARKGDAEEMECCICMENKSEIILGCSHKFCESCIDQWNVTSRTCPICRAKVRSTDDTWVLTEKPSTNEFQSEVKEYLVGIVDNKGQPDESK</sequence>
<keyword evidence="4" id="KW-0862">Zinc</keyword>
<dbReference type="EMBL" id="NEDP02005201">
    <property type="protein sequence ID" value="OWF42947.1"/>
    <property type="molecule type" value="Genomic_DNA"/>
</dbReference>
<dbReference type="PROSITE" id="PS00518">
    <property type="entry name" value="ZF_RING_1"/>
    <property type="match status" value="1"/>
</dbReference>
<evidence type="ECO:0000313" key="8">
    <source>
        <dbReference type="Proteomes" id="UP000242188"/>
    </source>
</evidence>
<dbReference type="Gene3D" id="3.30.40.10">
    <property type="entry name" value="Zinc/RING finger domain, C3HC4 (zinc finger)"/>
    <property type="match status" value="1"/>
</dbReference>
<dbReference type="InterPro" id="IPR043400">
    <property type="entry name" value="RING-HC_RNF141"/>
</dbReference>
<protein>
    <recommendedName>
        <fullName evidence="1">RING finger protein 141</fullName>
    </recommendedName>
</protein>
<dbReference type="PANTHER" id="PTHR12109">
    <property type="entry name" value="RING FINGER PROTEIN 141-RELATED"/>
    <property type="match status" value="1"/>
</dbReference>
<dbReference type="InterPro" id="IPR017907">
    <property type="entry name" value="Znf_RING_CS"/>
</dbReference>
<dbReference type="STRING" id="6573.A0A210Q2I0"/>
<evidence type="ECO:0000259" key="6">
    <source>
        <dbReference type="PROSITE" id="PS50089"/>
    </source>
</evidence>
<name>A0A210Q2I0_MIZYE</name>
<comment type="caution">
    <text evidence="7">The sequence shown here is derived from an EMBL/GenBank/DDBJ whole genome shotgun (WGS) entry which is preliminary data.</text>
</comment>
<dbReference type="GO" id="GO:0008270">
    <property type="term" value="F:zinc ion binding"/>
    <property type="evidence" value="ECO:0007669"/>
    <property type="project" value="UniProtKB-KW"/>
</dbReference>
<feature type="domain" description="RING-type" evidence="6">
    <location>
        <begin position="157"/>
        <end position="194"/>
    </location>
</feature>
<dbReference type="Proteomes" id="UP000242188">
    <property type="component" value="Unassembled WGS sequence"/>
</dbReference>
<evidence type="ECO:0000256" key="1">
    <source>
        <dbReference type="ARBA" id="ARBA00022017"/>
    </source>
</evidence>
<dbReference type="SMART" id="SM00184">
    <property type="entry name" value="RING"/>
    <property type="match status" value="1"/>
</dbReference>
<proteinExistence type="predicted"/>